<evidence type="ECO:0000313" key="2">
    <source>
        <dbReference type="EMBL" id="GBP22554.1"/>
    </source>
</evidence>
<gene>
    <name evidence="2" type="ORF">EVAR_84794_1</name>
</gene>
<feature type="region of interest" description="Disordered" evidence="1">
    <location>
        <begin position="403"/>
        <end position="438"/>
    </location>
</feature>
<feature type="region of interest" description="Disordered" evidence="1">
    <location>
        <begin position="1"/>
        <end position="44"/>
    </location>
</feature>
<feature type="compositionally biased region" description="Basic and acidic residues" evidence="1">
    <location>
        <begin position="560"/>
        <end position="590"/>
    </location>
</feature>
<proteinExistence type="predicted"/>
<reference evidence="2 3" key="1">
    <citation type="journal article" date="2019" name="Commun. Biol.">
        <title>The bagworm genome reveals a unique fibroin gene that provides high tensile strength.</title>
        <authorList>
            <person name="Kono N."/>
            <person name="Nakamura H."/>
            <person name="Ohtoshi R."/>
            <person name="Tomita M."/>
            <person name="Numata K."/>
            <person name="Arakawa K."/>
        </authorList>
    </citation>
    <scope>NUCLEOTIDE SEQUENCE [LARGE SCALE GENOMIC DNA]</scope>
</reference>
<evidence type="ECO:0000256" key="1">
    <source>
        <dbReference type="SAM" id="MobiDB-lite"/>
    </source>
</evidence>
<feature type="region of interest" description="Disordered" evidence="1">
    <location>
        <begin position="529"/>
        <end position="602"/>
    </location>
</feature>
<dbReference type="EMBL" id="BGZK01000141">
    <property type="protein sequence ID" value="GBP22554.1"/>
    <property type="molecule type" value="Genomic_DNA"/>
</dbReference>
<organism evidence="2 3">
    <name type="scientific">Eumeta variegata</name>
    <name type="common">Bagworm moth</name>
    <name type="synonym">Eumeta japonica</name>
    <dbReference type="NCBI Taxonomy" id="151549"/>
    <lineage>
        <taxon>Eukaryota</taxon>
        <taxon>Metazoa</taxon>
        <taxon>Ecdysozoa</taxon>
        <taxon>Arthropoda</taxon>
        <taxon>Hexapoda</taxon>
        <taxon>Insecta</taxon>
        <taxon>Pterygota</taxon>
        <taxon>Neoptera</taxon>
        <taxon>Endopterygota</taxon>
        <taxon>Lepidoptera</taxon>
        <taxon>Glossata</taxon>
        <taxon>Ditrysia</taxon>
        <taxon>Tineoidea</taxon>
        <taxon>Psychidae</taxon>
        <taxon>Oiketicinae</taxon>
        <taxon>Eumeta</taxon>
    </lineage>
</organism>
<evidence type="ECO:0000313" key="3">
    <source>
        <dbReference type="Proteomes" id="UP000299102"/>
    </source>
</evidence>
<name>A0A4C1U9F2_EUMVA</name>
<dbReference type="Proteomes" id="UP000299102">
    <property type="component" value="Unassembled WGS sequence"/>
</dbReference>
<keyword evidence="3" id="KW-1185">Reference proteome</keyword>
<dbReference type="AlphaFoldDB" id="A0A4C1U9F2"/>
<comment type="caution">
    <text evidence="2">The sequence shown here is derived from an EMBL/GenBank/DDBJ whole genome shotgun (WGS) entry which is preliminary data.</text>
</comment>
<feature type="compositionally biased region" description="Basic and acidic residues" evidence="1">
    <location>
        <begin position="1"/>
        <end position="10"/>
    </location>
</feature>
<feature type="compositionally biased region" description="Basic residues" evidence="1">
    <location>
        <begin position="20"/>
        <end position="31"/>
    </location>
</feature>
<accession>A0A4C1U9F2</accession>
<protein>
    <submittedName>
        <fullName evidence="2">Uncharacterized protein</fullName>
    </submittedName>
</protein>
<sequence>MTDGRCEVTRPSRPSGAMRMFRRALPRPRPRRAPESAPADGATRPHDLCLRLYKERFILYYYYSTGPVPLRPPRRRVLPLEQVLFGTKKGATFKLSKISKKSKKKTTRPYRSAFAARSVAVRTRTSRSSAAAGGRSRPRRRRVLVNIDIRQTKNITRSVTSDGVRAASGGLSPRARPLFDIGPSAERRRPATGFCCTFYVEINFSAVAVCLLRTTCRGRYPAEQKHPPSPPCPPPAAPLLARRRGPRQKKFPIAARGRPIIVEWERDARHSAGLSLVRYDSSSFSFSSPVRRALARKLTSTTRSGYVISVLASDPHYLSSRWRTFSISRVGLRCRAKLGALRGFCGRKISSAAARHPLKPAKVESYQSVCTVSDEDVVCDIPAGEGRGQVTLSKLVKARPTAALKARRPSSNRDSGPIKVRSRKTSCALVRPSPPTKRLSTDRVGRLLMSFKLNLQLLFWPDASDKLTDYLLPAITVRKGLSLSQSEFQTSPKFATVGDRGETFAVPAHFDPRRTRDGLAEKLCQFRHPPRGRVDRRATTRRGGRGKEGGRRSLGGRSAPEMRCRSLRTARPDPGVERNRPIDGGAERLQLRSAVADRQPAT</sequence>